<feature type="domain" description="Ig-like" evidence="3">
    <location>
        <begin position="227"/>
        <end position="315"/>
    </location>
</feature>
<dbReference type="Gene3D" id="2.130.10.10">
    <property type="entry name" value="YVTN repeat-like/Quinoprotein amine dehydrogenase"/>
    <property type="match status" value="1"/>
</dbReference>
<feature type="non-terminal residue" evidence="5">
    <location>
        <position position="373"/>
    </location>
</feature>
<dbReference type="Proteomes" id="UP000663829">
    <property type="component" value="Unassembled WGS sequence"/>
</dbReference>
<dbReference type="Pfam" id="PF01403">
    <property type="entry name" value="Sema"/>
    <property type="match status" value="1"/>
</dbReference>
<dbReference type="GO" id="GO:0045499">
    <property type="term" value="F:chemorepellent activity"/>
    <property type="evidence" value="ECO:0007669"/>
    <property type="project" value="TreeGrafter"/>
</dbReference>
<dbReference type="PROSITE" id="PS50835">
    <property type="entry name" value="IG_LIKE"/>
    <property type="match status" value="1"/>
</dbReference>
<dbReference type="OrthoDB" id="9988752at2759"/>
<dbReference type="SUPFAM" id="SSF48726">
    <property type="entry name" value="Immunoglobulin"/>
    <property type="match status" value="1"/>
</dbReference>
<comment type="similarity">
    <text evidence="1">Belongs to the semaphorin family.</text>
</comment>
<dbReference type="InterPro" id="IPR013783">
    <property type="entry name" value="Ig-like_fold"/>
</dbReference>
<keyword evidence="7" id="KW-1185">Reference proteome</keyword>
<evidence type="ECO:0000313" key="7">
    <source>
        <dbReference type="Proteomes" id="UP000663829"/>
    </source>
</evidence>
<dbReference type="InterPro" id="IPR015943">
    <property type="entry name" value="WD40/YVTN_repeat-like_dom_sf"/>
</dbReference>
<dbReference type="GO" id="GO:0071526">
    <property type="term" value="P:semaphorin-plexin signaling pathway"/>
    <property type="evidence" value="ECO:0007669"/>
    <property type="project" value="TreeGrafter"/>
</dbReference>
<evidence type="ECO:0000259" key="4">
    <source>
        <dbReference type="PROSITE" id="PS51004"/>
    </source>
</evidence>
<evidence type="ECO:0000259" key="3">
    <source>
        <dbReference type="PROSITE" id="PS50835"/>
    </source>
</evidence>
<feature type="domain" description="Sema" evidence="4">
    <location>
        <begin position="1"/>
        <end position="174"/>
    </location>
</feature>
<evidence type="ECO:0008006" key="8">
    <source>
        <dbReference type="Google" id="ProtNLM"/>
    </source>
</evidence>
<dbReference type="InterPro" id="IPR001627">
    <property type="entry name" value="Semap_dom"/>
</dbReference>
<dbReference type="Proteomes" id="UP000681722">
    <property type="component" value="Unassembled WGS sequence"/>
</dbReference>
<sequence length="373" mass="43094">GDSTTSVLCEYTLKDIDHVLEGTFKEADSSSFWRELPRDHMPEGVPKNCDSNQNLSDTVLSFLRSHVLMHGNIYSRPPFQIVFQTFNMNITKLVSDYISITTGNDAGEQLTLLYVGTSDGKILKLLQKKKTEKYRWLSTWLIDDKKTPIRDMIIAEDTKQLYVSTDAGVYQLSVGQCNRYTICMECERDPLCRYDVQHNRCVESDDGPKSSARHSPELWCKKSVQRPAKVFQLIRKVGETIWLQCDVNEHLRPNIEWRWNGQNIQESMNNNYLLTKEQNLIIIGMNTSLNGQYTCFVFNQPIVSYALDTDGESLNSFGYGSSSVSTTLSKRDCTCITAEKYIEKYNDWCKEFENYQRAYNEWEILRDQSCPKP</sequence>
<dbReference type="EMBL" id="CAJOBC010091503">
    <property type="protein sequence ID" value="CAF4401351.1"/>
    <property type="molecule type" value="Genomic_DNA"/>
</dbReference>
<proteinExistence type="inferred from homology"/>
<dbReference type="EMBL" id="CAJNOQ010025865">
    <property type="protein sequence ID" value="CAF1540984.1"/>
    <property type="molecule type" value="Genomic_DNA"/>
</dbReference>
<dbReference type="PANTHER" id="PTHR11036:SF127">
    <property type="entry name" value="SEMAPHORIN-1A"/>
    <property type="match status" value="1"/>
</dbReference>
<dbReference type="Gene3D" id="2.60.40.10">
    <property type="entry name" value="Immunoglobulins"/>
    <property type="match status" value="1"/>
</dbReference>
<dbReference type="InterPro" id="IPR027231">
    <property type="entry name" value="Semaphorin"/>
</dbReference>
<dbReference type="PANTHER" id="PTHR11036">
    <property type="entry name" value="SEMAPHORIN"/>
    <property type="match status" value="1"/>
</dbReference>
<organism evidence="5 7">
    <name type="scientific">Didymodactylos carnosus</name>
    <dbReference type="NCBI Taxonomy" id="1234261"/>
    <lineage>
        <taxon>Eukaryota</taxon>
        <taxon>Metazoa</taxon>
        <taxon>Spiralia</taxon>
        <taxon>Gnathifera</taxon>
        <taxon>Rotifera</taxon>
        <taxon>Eurotatoria</taxon>
        <taxon>Bdelloidea</taxon>
        <taxon>Philodinida</taxon>
        <taxon>Philodinidae</taxon>
        <taxon>Didymodactylos</taxon>
    </lineage>
</organism>
<dbReference type="Pfam" id="PF13927">
    <property type="entry name" value="Ig_3"/>
    <property type="match status" value="1"/>
</dbReference>
<comment type="caution">
    <text evidence="2">Lacks conserved residue(s) required for the propagation of feature annotation.</text>
</comment>
<dbReference type="InterPro" id="IPR007110">
    <property type="entry name" value="Ig-like_dom"/>
</dbReference>
<protein>
    <recommendedName>
        <fullName evidence="8">Semaphorin-3C</fullName>
    </recommendedName>
</protein>
<dbReference type="GO" id="GO:0007411">
    <property type="term" value="P:axon guidance"/>
    <property type="evidence" value="ECO:0007669"/>
    <property type="project" value="TreeGrafter"/>
</dbReference>
<dbReference type="GO" id="GO:0005886">
    <property type="term" value="C:plasma membrane"/>
    <property type="evidence" value="ECO:0007669"/>
    <property type="project" value="TreeGrafter"/>
</dbReference>
<comment type="caution">
    <text evidence="5">The sequence shown here is derived from an EMBL/GenBank/DDBJ whole genome shotgun (WGS) entry which is preliminary data.</text>
</comment>
<evidence type="ECO:0000313" key="6">
    <source>
        <dbReference type="EMBL" id="CAF4401351.1"/>
    </source>
</evidence>
<reference evidence="5" key="1">
    <citation type="submission" date="2021-02" db="EMBL/GenBank/DDBJ databases">
        <authorList>
            <person name="Nowell W R."/>
        </authorList>
    </citation>
    <scope>NUCLEOTIDE SEQUENCE</scope>
</reference>
<dbReference type="PROSITE" id="PS51004">
    <property type="entry name" value="SEMA"/>
    <property type="match status" value="1"/>
</dbReference>
<gene>
    <name evidence="5" type="ORF">GPM918_LOCUS38626</name>
    <name evidence="6" type="ORF">SRO942_LOCUS39465</name>
</gene>
<evidence type="ECO:0000313" key="5">
    <source>
        <dbReference type="EMBL" id="CAF1540984.1"/>
    </source>
</evidence>
<dbReference type="GO" id="GO:0030335">
    <property type="term" value="P:positive regulation of cell migration"/>
    <property type="evidence" value="ECO:0007669"/>
    <property type="project" value="TreeGrafter"/>
</dbReference>
<evidence type="ECO:0000256" key="1">
    <source>
        <dbReference type="ARBA" id="ARBA00009492"/>
    </source>
</evidence>
<dbReference type="GO" id="GO:0030215">
    <property type="term" value="F:semaphorin receptor binding"/>
    <property type="evidence" value="ECO:0007669"/>
    <property type="project" value="InterPro"/>
</dbReference>
<dbReference type="SUPFAM" id="SSF101912">
    <property type="entry name" value="Sema domain"/>
    <property type="match status" value="1"/>
</dbReference>
<dbReference type="AlphaFoldDB" id="A0A815VY45"/>
<dbReference type="InterPro" id="IPR036352">
    <property type="entry name" value="Semap_dom_sf"/>
</dbReference>
<accession>A0A815VY45</accession>
<dbReference type="InterPro" id="IPR036179">
    <property type="entry name" value="Ig-like_dom_sf"/>
</dbReference>
<name>A0A815VY45_9BILA</name>
<evidence type="ECO:0000256" key="2">
    <source>
        <dbReference type="PROSITE-ProRule" id="PRU00352"/>
    </source>
</evidence>